<dbReference type="AlphaFoldDB" id="T1KXP5"/>
<accession>T1KXP5</accession>
<proteinExistence type="predicted"/>
<evidence type="ECO:0000313" key="1">
    <source>
        <dbReference type="EnsemblMetazoa" id="tetur26g00900.1"/>
    </source>
</evidence>
<reference evidence="2" key="1">
    <citation type="submission" date="2011-08" db="EMBL/GenBank/DDBJ databases">
        <authorList>
            <person name="Rombauts S."/>
        </authorList>
    </citation>
    <scope>NUCLEOTIDE SEQUENCE</scope>
    <source>
        <strain evidence="2">London</strain>
    </source>
</reference>
<dbReference type="Gene3D" id="3.40.50.1820">
    <property type="entry name" value="alpha/beta hydrolase"/>
    <property type="match status" value="1"/>
</dbReference>
<reference evidence="1" key="2">
    <citation type="submission" date="2015-06" db="UniProtKB">
        <authorList>
            <consortium name="EnsemblMetazoa"/>
        </authorList>
    </citation>
    <scope>IDENTIFICATION</scope>
</reference>
<organism evidence="1 2">
    <name type="scientific">Tetranychus urticae</name>
    <name type="common">Two-spotted spider mite</name>
    <dbReference type="NCBI Taxonomy" id="32264"/>
    <lineage>
        <taxon>Eukaryota</taxon>
        <taxon>Metazoa</taxon>
        <taxon>Ecdysozoa</taxon>
        <taxon>Arthropoda</taxon>
        <taxon>Chelicerata</taxon>
        <taxon>Arachnida</taxon>
        <taxon>Acari</taxon>
        <taxon>Acariformes</taxon>
        <taxon>Trombidiformes</taxon>
        <taxon>Prostigmata</taxon>
        <taxon>Eleutherengona</taxon>
        <taxon>Raphignathae</taxon>
        <taxon>Tetranychoidea</taxon>
        <taxon>Tetranychidae</taxon>
        <taxon>Tetranychus</taxon>
    </lineage>
</organism>
<dbReference type="SUPFAM" id="SSF53474">
    <property type="entry name" value="alpha/beta-Hydrolases"/>
    <property type="match status" value="1"/>
</dbReference>
<dbReference type="EMBL" id="CAEY01000696">
    <property type="status" value="NOT_ANNOTATED_CDS"/>
    <property type="molecule type" value="Genomic_DNA"/>
</dbReference>
<dbReference type="Proteomes" id="UP000015104">
    <property type="component" value="Unassembled WGS sequence"/>
</dbReference>
<dbReference type="EnsemblMetazoa" id="tetur26g00900.1">
    <property type="protein sequence ID" value="tetur26g00900.1"/>
    <property type="gene ID" value="tetur26g00900"/>
</dbReference>
<dbReference type="InterPro" id="IPR029058">
    <property type="entry name" value="AB_hydrolase_fold"/>
</dbReference>
<evidence type="ECO:0000313" key="2">
    <source>
        <dbReference type="Proteomes" id="UP000015104"/>
    </source>
</evidence>
<sequence length="78" mass="8643">MIDYDTPKIIGHVLDSTGFASLGWIGHSQGTLMLFGLLADQPHYSLIVEPFIPKSFLLAFHCSILRYKISDSCLFVGV</sequence>
<dbReference type="HOGENOM" id="CLU_2625172_0_0_1"/>
<protein>
    <recommendedName>
        <fullName evidence="3">AB hydrolase-1 domain-containing protein</fullName>
    </recommendedName>
</protein>
<keyword evidence="2" id="KW-1185">Reference proteome</keyword>
<name>T1KXP5_TETUR</name>
<evidence type="ECO:0008006" key="3">
    <source>
        <dbReference type="Google" id="ProtNLM"/>
    </source>
</evidence>